<proteinExistence type="predicted"/>
<name>A0A7D5P917_9EURY</name>
<feature type="transmembrane region" description="Helical" evidence="6">
    <location>
        <begin position="32"/>
        <end position="55"/>
    </location>
</feature>
<dbReference type="AlphaFoldDB" id="A0A7D5P917"/>
<gene>
    <name evidence="10" type="ORF">HZS54_20185</name>
</gene>
<dbReference type="Pfam" id="PF05154">
    <property type="entry name" value="TM2"/>
    <property type="match status" value="1"/>
</dbReference>
<dbReference type="Gene3D" id="1.10.3680.10">
    <property type="entry name" value="TerB-like"/>
    <property type="match status" value="1"/>
</dbReference>
<dbReference type="GO" id="GO:0016020">
    <property type="term" value="C:membrane"/>
    <property type="evidence" value="ECO:0007669"/>
    <property type="project" value="UniProtKB-SubCell"/>
</dbReference>
<evidence type="ECO:0000256" key="4">
    <source>
        <dbReference type="ARBA" id="ARBA00023136"/>
    </source>
</evidence>
<feature type="domain" description="TM2" evidence="7">
    <location>
        <begin position="1"/>
        <end position="52"/>
    </location>
</feature>
<evidence type="ECO:0000256" key="5">
    <source>
        <dbReference type="SAM" id="MobiDB-lite"/>
    </source>
</evidence>
<evidence type="ECO:0000259" key="9">
    <source>
        <dbReference type="Pfam" id="PF15615"/>
    </source>
</evidence>
<dbReference type="GeneID" id="56084960"/>
<feature type="region of interest" description="Disordered" evidence="5">
    <location>
        <begin position="658"/>
        <end position="770"/>
    </location>
</feature>
<feature type="compositionally biased region" description="Polar residues" evidence="5">
    <location>
        <begin position="79"/>
        <end position="100"/>
    </location>
</feature>
<dbReference type="Proteomes" id="UP000509346">
    <property type="component" value="Chromosome"/>
</dbReference>
<feature type="region of interest" description="Disordered" evidence="5">
    <location>
        <begin position="68"/>
        <end position="104"/>
    </location>
</feature>
<reference evidence="10 11" key="1">
    <citation type="submission" date="2020-07" db="EMBL/GenBank/DDBJ databases">
        <title>Halosimplex litoreum sp. nov. and Halosimplex rubrum sp. nov., isolated from different salt environments.</title>
        <authorList>
            <person name="Cui H."/>
        </authorList>
    </citation>
    <scope>NUCLEOTIDE SEQUENCE [LARGE SCALE GENOMIC DNA]</scope>
    <source>
        <strain evidence="10 11">R2</strain>
    </source>
</reference>
<dbReference type="InterPro" id="IPR028932">
    <property type="entry name" value="TerB-C"/>
</dbReference>
<keyword evidence="3 6" id="KW-1133">Transmembrane helix</keyword>
<keyword evidence="11" id="KW-1185">Reference proteome</keyword>
<evidence type="ECO:0000256" key="3">
    <source>
        <dbReference type="ARBA" id="ARBA00022989"/>
    </source>
</evidence>
<dbReference type="Pfam" id="PF13208">
    <property type="entry name" value="TerB_N"/>
    <property type="match status" value="1"/>
</dbReference>
<keyword evidence="4 6" id="KW-0472">Membrane</keyword>
<dbReference type="InterPro" id="IPR007829">
    <property type="entry name" value="TM2"/>
</dbReference>
<dbReference type="KEGG" id="hpel:HZS54_20185"/>
<evidence type="ECO:0000259" key="7">
    <source>
        <dbReference type="Pfam" id="PF05154"/>
    </source>
</evidence>
<keyword evidence="2 6" id="KW-0812">Transmembrane</keyword>
<evidence type="ECO:0000256" key="2">
    <source>
        <dbReference type="ARBA" id="ARBA00022692"/>
    </source>
</evidence>
<feature type="domain" description="TerB-C" evidence="9">
    <location>
        <begin position="690"/>
        <end position="835"/>
    </location>
</feature>
<comment type="subcellular location">
    <subcellularLocation>
        <location evidence="1">Membrane</location>
        <topology evidence="1">Multi-pass membrane protein</topology>
    </subcellularLocation>
</comment>
<dbReference type="InterPro" id="IPR029024">
    <property type="entry name" value="TerB-like"/>
</dbReference>
<feature type="compositionally biased region" description="Basic and acidic residues" evidence="5">
    <location>
        <begin position="702"/>
        <end position="717"/>
    </location>
</feature>
<feature type="compositionally biased region" description="Acidic residues" evidence="5">
    <location>
        <begin position="749"/>
        <end position="760"/>
    </location>
</feature>
<dbReference type="OrthoDB" id="112148at2157"/>
<evidence type="ECO:0000313" key="11">
    <source>
        <dbReference type="Proteomes" id="UP000509346"/>
    </source>
</evidence>
<evidence type="ECO:0000256" key="6">
    <source>
        <dbReference type="SAM" id="Phobius"/>
    </source>
</evidence>
<dbReference type="SUPFAM" id="SSF158682">
    <property type="entry name" value="TerB-like"/>
    <property type="match status" value="1"/>
</dbReference>
<dbReference type="Pfam" id="PF15615">
    <property type="entry name" value="TerB_C"/>
    <property type="match status" value="1"/>
</dbReference>
<feature type="compositionally biased region" description="Acidic residues" evidence="5">
    <location>
        <begin position="681"/>
        <end position="701"/>
    </location>
</feature>
<organism evidence="10 11">
    <name type="scientific">Halosimplex pelagicum</name>
    <dbReference type="NCBI Taxonomy" id="869886"/>
    <lineage>
        <taxon>Archaea</taxon>
        <taxon>Methanobacteriati</taxon>
        <taxon>Methanobacteriota</taxon>
        <taxon>Stenosarchaea group</taxon>
        <taxon>Halobacteria</taxon>
        <taxon>Halobacteriales</taxon>
        <taxon>Haloarculaceae</taxon>
        <taxon>Halosimplex</taxon>
    </lineage>
</organism>
<dbReference type="RefSeq" id="WP_179918848.1">
    <property type="nucleotide sequence ID" value="NZ_CP058909.1"/>
</dbReference>
<dbReference type="EMBL" id="CP058909">
    <property type="protein sequence ID" value="QLH83806.1"/>
    <property type="molecule type" value="Genomic_DNA"/>
</dbReference>
<dbReference type="InterPro" id="IPR025266">
    <property type="entry name" value="TerB_N"/>
</dbReference>
<dbReference type="CDD" id="cd07176">
    <property type="entry name" value="terB"/>
    <property type="match status" value="1"/>
</dbReference>
<sequence>MTKSKTVAGLLGVFLGVFGAHRFYLRSYGLGILYFVFCWTLIPGLIGFVEGIQYLRMDEDRFIAKYSQKPASTKDADSRSVSQSSPKQTQSEQTNPSVEVTVSMGGGGGGTFGEDLDTDEKIDQSVETWVPPGEAALVNGYDIPDGMVYIGTELSPVEGFQGTDGCLIDPTLQVESTRLDWDGERMGYWPSYSEIDAGCRATYLEWLADGRRDPDIDIGYVFLFFYGIERRVLFDARHSSQARSEVPALLNEVEELLEVYGEESSFPGYASRFLNAARARYDPESLTSNSSTQGRGMPLGARVKLGRQITSEELVDDELAYEWFLQAPNTYLRTPAERCEEEFKILFTIRYRERFDEGVSLELDATPLTVSYNPASRSIPQQEDVEIEGVPDIAELSAPQEQFQELANKCCDELDSYSRYVGKSGERDSLEALSYLPEPVLEQRDIESLTAFLETIESELDEAEMVETTLDRFLEQWPVDSDAEVRERELRQLAILLEKLGFGIEPDVRFSAPSRGWGDPAVLYRLPSGAKAETSAVSEAIRLIQKLAVKIALSNDEVASEQTEYLAENLGSFLELDEVDQARLEAHRRWLILDSPTLHGVRQRAEDLPADQKPQIARFLTALACSDGSIDAEEIAELSKIYPMLGLDEDMVHTHLHQLQTQPKEADNEPVTIREPASTTEEYEIPEPDTTETDQSEDLELDQDRVNRTLEESKEVSEFLADIFEDDDEEEDKVDAADETQPDTHDVGSSEEETTGDLDNGEATSLDADHQEFLVTLSEKERWDRGEVEAVAQDLGLFPGAAIDVINDHAFEQVETQVIEGTDDITVNQELASKIIE</sequence>
<evidence type="ECO:0000313" key="10">
    <source>
        <dbReference type="EMBL" id="QLH83806.1"/>
    </source>
</evidence>
<feature type="compositionally biased region" description="Acidic residues" evidence="5">
    <location>
        <begin position="723"/>
        <end position="741"/>
    </location>
</feature>
<accession>A0A7D5P917</accession>
<protein>
    <submittedName>
        <fullName evidence="10">TerB N-terminal domain-containing protein</fullName>
    </submittedName>
</protein>
<feature type="domain" description="TerB N-terminal" evidence="8">
    <location>
        <begin position="131"/>
        <end position="336"/>
    </location>
</feature>
<evidence type="ECO:0000259" key="8">
    <source>
        <dbReference type="Pfam" id="PF13208"/>
    </source>
</evidence>
<evidence type="ECO:0000256" key="1">
    <source>
        <dbReference type="ARBA" id="ARBA00004141"/>
    </source>
</evidence>